<organism evidence="4 5">
    <name type="scientific">Advenella incenata</name>
    <dbReference type="NCBI Taxonomy" id="267800"/>
    <lineage>
        <taxon>Bacteria</taxon>
        <taxon>Pseudomonadati</taxon>
        <taxon>Pseudomonadota</taxon>
        <taxon>Betaproteobacteria</taxon>
        <taxon>Burkholderiales</taxon>
        <taxon>Alcaligenaceae</taxon>
    </lineage>
</organism>
<dbReference type="InterPro" id="IPR007848">
    <property type="entry name" value="Small_mtfrase_dom"/>
</dbReference>
<gene>
    <name evidence="4" type="ORF">EV681_2218</name>
</gene>
<keyword evidence="2" id="KW-0949">S-adenosyl-L-methionine</keyword>
<dbReference type="AlphaFoldDB" id="A0A4Q7VUY5"/>
<dbReference type="PROSITE" id="PS00092">
    <property type="entry name" value="N6_MTASE"/>
    <property type="match status" value="1"/>
</dbReference>
<evidence type="ECO:0000313" key="4">
    <source>
        <dbReference type="EMBL" id="RZU00410.1"/>
    </source>
</evidence>
<dbReference type="Proteomes" id="UP000293398">
    <property type="component" value="Unassembled WGS sequence"/>
</dbReference>
<dbReference type="PANTHER" id="PTHR18895">
    <property type="entry name" value="HEMK METHYLTRANSFERASE"/>
    <property type="match status" value="1"/>
</dbReference>
<sequence>MNTEQTENSTPELGQILPDGEQAAVWHSEAGFAAPTSLQDADDTMRADQALKKMRNGIGLLWRGDFQNGRQLLQALGRRLDRKTKAATGHEAEPISARFHRYRMQQAQRARLLGLLLIRLESDTTIALRRAPAWEQALLQVYGSAHPPMLVSLRELLGVVGAYEWRRKGVPIIDCDFRIHPHYGVFSPSRAEYLTLLLQAPLPENCRTAFDIGTGTGVLSILLAKRGVARVIATDSSPRAVACAQDNVDRLELGDQVTVQEVEFFPEGRADLLVCNPPWLPGKVTSSLDAAVYDPNEQMLKGFLQKARQHLEPGGQIWLIMSDLAQLLGLRAVNELTQLFSENGLRVLTVYEAKPTHARASDRSDPLHEARVQETTSLWCLAPIDTEN</sequence>
<dbReference type="PANTHER" id="PTHR18895:SF74">
    <property type="entry name" value="MTRF1L RELEASE FACTOR GLUTAMINE METHYLTRANSFERASE"/>
    <property type="match status" value="1"/>
</dbReference>
<name>A0A4Q7VUY5_9BURK</name>
<keyword evidence="1 4" id="KW-0808">Transferase</keyword>
<keyword evidence="5" id="KW-1185">Reference proteome</keyword>
<evidence type="ECO:0000256" key="1">
    <source>
        <dbReference type="ARBA" id="ARBA00022603"/>
    </source>
</evidence>
<accession>A0A4Q7VUY5</accession>
<dbReference type="Gene3D" id="3.40.50.150">
    <property type="entry name" value="Vaccinia Virus protein VP39"/>
    <property type="match status" value="1"/>
</dbReference>
<dbReference type="SUPFAM" id="SSF53335">
    <property type="entry name" value="S-adenosyl-L-methionine-dependent methyltransferases"/>
    <property type="match status" value="1"/>
</dbReference>
<keyword evidence="1 4" id="KW-0489">Methyltransferase</keyword>
<dbReference type="Pfam" id="PF05175">
    <property type="entry name" value="MTS"/>
    <property type="match status" value="1"/>
</dbReference>
<dbReference type="CDD" id="cd02440">
    <property type="entry name" value="AdoMet_MTases"/>
    <property type="match status" value="1"/>
</dbReference>
<evidence type="ECO:0000259" key="3">
    <source>
        <dbReference type="Pfam" id="PF05175"/>
    </source>
</evidence>
<dbReference type="EMBL" id="SHKO01000001">
    <property type="protein sequence ID" value="RZU00410.1"/>
    <property type="molecule type" value="Genomic_DNA"/>
</dbReference>
<dbReference type="RefSeq" id="WP_130303917.1">
    <property type="nucleotide sequence ID" value="NZ_SHKO01000001.1"/>
</dbReference>
<evidence type="ECO:0000313" key="5">
    <source>
        <dbReference type="Proteomes" id="UP000293398"/>
    </source>
</evidence>
<dbReference type="InterPro" id="IPR002052">
    <property type="entry name" value="DNA_methylase_N6_adenine_CS"/>
</dbReference>
<feature type="domain" description="Methyltransferase small" evidence="3">
    <location>
        <begin position="177"/>
        <end position="324"/>
    </location>
</feature>
<dbReference type="GO" id="GO:0003676">
    <property type="term" value="F:nucleic acid binding"/>
    <property type="evidence" value="ECO:0007669"/>
    <property type="project" value="InterPro"/>
</dbReference>
<evidence type="ECO:0000256" key="2">
    <source>
        <dbReference type="ARBA" id="ARBA00022691"/>
    </source>
</evidence>
<dbReference type="OrthoDB" id="267914at2"/>
<dbReference type="GO" id="GO:0032259">
    <property type="term" value="P:methylation"/>
    <property type="evidence" value="ECO:0007669"/>
    <property type="project" value="UniProtKB-KW"/>
</dbReference>
<dbReference type="InterPro" id="IPR029063">
    <property type="entry name" value="SAM-dependent_MTases_sf"/>
</dbReference>
<dbReference type="GO" id="GO:0036009">
    <property type="term" value="F:protein-glutamine N-methyltransferase activity"/>
    <property type="evidence" value="ECO:0007669"/>
    <property type="project" value="TreeGrafter"/>
</dbReference>
<proteinExistence type="predicted"/>
<reference evidence="4 5" key="1">
    <citation type="submission" date="2019-02" db="EMBL/GenBank/DDBJ databases">
        <title>Genomic Encyclopedia of Type Strains, Phase IV (KMG-IV): sequencing the most valuable type-strain genomes for metagenomic binning, comparative biology and taxonomic classification.</title>
        <authorList>
            <person name="Goeker M."/>
        </authorList>
    </citation>
    <scope>NUCLEOTIDE SEQUENCE [LARGE SCALE GENOMIC DNA]</scope>
    <source>
        <strain evidence="4 5">DSM 23814</strain>
    </source>
</reference>
<protein>
    <submittedName>
        <fullName evidence="4">Methylase of polypeptide subunit release factors</fullName>
    </submittedName>
</protein>
<dbReference type="InterPro" id="IPR050320">
    <property type="entry name" value="N5-glutamine_MTase"/>
</dbReference>
<comment type="caution">
    <text evidence="4">The sequence shown here is derived from an EMBL/GenBank/DDBJ whole genome shotgun (WGS) entry which is preliminary data.</text>
</comment>